<gene>
    <name evidence="2" type="ORF">A2462_06180</name>
</gene>
<dbReference type="InterPro" id="IPR007160">
    <property type="entry name" value="DUF362"/>
</dbReference>
<feature type="domain" description="DUF362" evidence="1">
    <location>
        <begin position="38"/>
        <end position="234"/>
    </location>
</feature>
<evidence type="ECO:0000313" key="2">
    <source>
        <dbReference type="EMBL" id="OGC35122.1"/>
    </source>
</evidence>
<organism evidence="2 3">
    <name type="scientific">candidate division WOR-1 bacterium RIFOXYC2_FULL_41_25</name>
    <dbReference type="NCBI Taxonomy" id="1802586"/>
    <lineage>
        <taxon>Bacteria</taxon>
        <taxon>Bacillati</taxon>
        <taxon>Saganbacteria</taxon>
    </lineage>
</organism>
<evidence type="ECO:0000313" key="3">
    <source>
        <dbReference type="Proteomes" id="UP000177309"/>
    </source>
</evidence>
<dbReference type="AlphaFoldDB" id="A0A1F4TQW5"/>
<evidence type="ECO:0000259" key="1">
    <source>
        <dbReference type="Pfam" id="PF04015"/>
    </source>
</evidence>
<accession>A0A1F4TQW5</accession>
<dbReference type="Pfam" id="PF04015">
    <property type="entry name" value="DUF362"/>
    <property type="match status" value="1"/>
</dbReference>
<dbReference type="Proteomes" id="UP000177309">
    <property type="component" value="Unassembled WGS sequence"/>
</dbReference>
<protein>
    <recommendedName>
        <fullName evidence="1">DUF362 domain-containing protein</fullName>
    </recommendedName>
</protein>
<comment type="caution">
    <text evidence="2">The sequence shown here is derived from an EMBL/GenBank/DDBJ whole genome shotgun (WGS) entry which is preliminary data.</text>
</comment>
<name>A0A1F4TQW5_UNCSA</name>
<proteinExistence type="predicted"/>
<reference evidence="2 3" key="1">
    <citation type="journal article" date="2016" name="Nat. Commun.">
        <title>Thousands of microbial genomes shed light on interconnected biogeochemical processes in an aquifer system.</title>
        <authorList>
            <person name="Anantharaman K."/>
            <person name="Brown C.T."/>
            <person name="Hug L.A."/>
            <person name="Sharon I."/>
            <person name="Castelle C.J."/>
            <person name="Probst A.J."/>
            <person name="Thomas B.C."/>
            <person name="Singh A."/>
            <person name="Wilkins M.J."/>
            <person name="Karaoz U."/>
            <person name="Brodie E.L."/>
            <person name="Williams K.H."/>
            <person name="Hubbard S.S."/>
            <person name="Banfield J.F."/>
        </authorList>
    </citation>
    <scope>NUCLEOTIDE SEQUENCE [LARGE SCALE GENOMIC DNA]</scope>
</reference>
<sequence>MTARLYIYDLRVNQIEELLGQALDFIGLKNKLKPGYRVFLKPNLGHPKFKPGVTTTPQLLEALIKILRDYGCKVIVGESDGGYNSYEVKDAFHDYGLYDLEKKYGIRVVNLSQLPFEFLTVHKFGRDFKIEMPKILLHEIDAFITLPVPKVHAMTQISLSYKNQWGCVPNVMRLRYHPVFNEAIFAINQAIKNKYTIIDGTYGLTRSGPMVGDSFKLGWLIASDSFEAADLITAKMMGVDLKKIRHYYLAYRNGLVPKEAEIEMNQDYHKFVSNKFYLKRDHWNYLALFAWVHPAINHFFYESMFADLLHKIMYTFRKKPVEKYYQVLRYPDISDVMPYENCSPEDAREGLSKAEIIKKLITGETVK</sequence>
<dbReference type="EMBL" id="MEUI01000008">
    <property type="protein sequence ID" value="OGC35122.1"/>
    <property type="molecule type" value="Genomic_DNA"/>
</dbReference>